<feature type="transmembrane region" description="Helical" evidence="9">
    <location>
        <begin position="197"/>
        <end position="217"/>
    </location>
</feature>
<dbReference type="RefSeq" id="WP_101287664.1">
    <property type="nucleotide sequence ID" value="NZ_FOUQ01000001.1"/>
</dbReference>
<dbReference type="EMBL" id="PJNW01000002">
    <property type="protein sequence ID" value="PKR90549.1"/>
    <property type="molecule type" value="Genomic_DNA"/>
</dbReference>
<keyword evidence="5" id="KW-0997">Cell inner membrane</keyword>
<feature type="domain" description="ABC transmembrane type-1" evidence="10">
    <location>
        <begin position="15"/>
        <end position="216"/>
    </location>
</feature>
<dbReference type="Gene3D" id="1.10.3720.10">
    <property type="entry name" value="MetI-like"/>
    <property type="match status" value="1"/>
</dbReference>
<evidence type="ECO:0000256" key="8">
    <source>
        <dbReference type="ARBA" id="ARBA00023136"/>
    </source>
</evidence>
<organism evidence="11 12">
    <name type="scientific">Pleomorphomonas diazotrophica</name>
    <dbReference type="NCBI Taxonomy" id="1166257"/>
    <lineage>
        <taxon>Bacteria</taxon>
        <taxon>Pseudomonadati</taxon>
        <taxon>Pseudomonadota</taxon>
        <taxon>Alphaproteobacteria</taxon>
        <taxon>Hyphomicrobiales</taxon>
        <taxon>Pleomorphomonadaceae</taxon>
        <taxon>Pleomorphomonas</taxon>
    </lineage>
</organism>
<comment type="similarity">
    <text evidence="2">Belongs to the binding-protein-dependent transport system permease family. HisMQ subfamily.</text>
</comment>
<accession>A0A1I4QNV3</accession>
<dbReference type="PROSITE" id="PS50928">
    <property type="entry name" value="ABC_TM1"/>
    <property type="match status" value="1"/>
</dbReference>
<dbReference type="InterPro" id="IPR035906">
    <property type="entry name" value="MetI-like_sf"/>
</dbReference>
<evidence type="ECO:0000256" key="4">
    <source>
        <dbReference type="ARBA" id="ARBA00022475"/>
    </source>
</evidence>
<dbReference type="PANTHER" id="PTHR30614">
    <property type="entry name" value="MEMBRANE COMPONENT OF AMINO ACID ABC TRANSPORTER"/>
    <property type="match status" value="1"/>
</dbReference>
<dbReference type="InterPro" id="IPR010065">
    <property type="entry name" value="AA_ABC_transptr_permease_3TM"/>
</dbReference>
<comment type="subcellular location">
    <subcellularLocation>
        <location evidence="1">Cell inner membrane</location>
        <topology evidence="1">Multi-pass membrane protein</topology>
    </subcellularLocation>
    <subcellularLocation>
        <location evidence="9">Cell membrane</location>
        <topology evidence="9">Multi-pass membrane protein</topology>
    </subcellularLocation>
</comment>
<evidence type="ECO:0000313" key="11">
    <source>
        <dbReference type="EMBL" id="PKR90549.1"/>
    </source>
</evidence>
<dbReference type="InterPro" id="IPR043429">
    <property type="entry name" value="ArtM/GltK/GlnP/TcyL/YhdX-like"/>
</dbReference>
<keyword evidence="8 9" id="KW-0472">Membrane</keyword>
<keyword evidence="3 9" id="KW-0813">Transport</keyword>
<protein>
    <submittedName>
        <fullName evidence="11">ABC transporter permease</fullName>
    </submittedName>
</protein>
<evidence type="ECO:0000256" key="6">
    <source>
        <dbReference type="ARBA" id="ARBA00022692"/>
    </source>
</evidence>
<evidence type="ECO:0000256" key="2">
    <source>
        <dbReference type="ARBA" id="ARBA00010072"/>
    </source>
</evidence>
<gene>
    <name evidence="11" type="ORF">CXZ10_04065</name>
</gene>
<keyword evidence="6 9" id="KW-0812">Transmembrane</keyword>
<dbReference type="CDD" id="cd06261">
    <property type="entry name" value="TM_PBP2"/>
    <property type="match status" value="1"/>
</dbReference>
<dbReference type="GO" id="GO:0006865">
    <property type="term" value="P:amino acid transport"/>
    <property type="evidence" value="ECO:0007669"/>
    <property type="project" value="TreeGrafter"/>
</dbReference>
<evidence type="ECO:0000259" key="10">
    <source>
        <dbReference type="PROSITE" id="PS50928"/>
    </source>
</evidence>
<keyword evidence="12" id="KW-1185">Reference proteome</keyword>
<keyword evidence="7 9" id="KW-1133">Transmembrane helix</keyword>
<sequence length="245" mass="26879">MDFDIAFLFSTFIKLVEAVPMTLALFACSVSLGALFALGITYCRVSGGLLLSGFARAYVFVFRGSPLLIQMFLIYYGLGQFPAVRHSLFWPVLRDPFSCAVLALALCTAGYQAEIMRGGLQAVPAREIEAGRAAGMSGLLLFRRIIAPIAIRQALPAYSTEIILMVKSTALASLVTVWEVTGTAQRLISQTYRTMEVFLVATLIYLLINFIIVRLMALVEYRLSPHLRERPVTASHGGHQGEVHG</sequence>
<dbReference type="OrthoDB" id="4404959at2"/>
<feature type="transmembrane region" description="Helical" evidence="9">
    <location>
        <begin position="20"/>
        <end position="45"/>
    </location>
</feature>
<dbReference type="InterPro" id="IPR000515">
    <property type="entry name" value="MetI-like"/>
</dbReference>
<evidence type="ECO:0000256" key="5">
    <source>
        <dbReference type="ARBA" id="ARBA00022519"/>
    </source>
</evidence>
<comment type="caution">
    <text evidence="11">The sequence shown here is derived from an EMBL/GenBank/DDBJ whole genome shotgun (WGS) entry which is preliminary data.</text>
</comment>
<dbReference type="PANTHER" id="PTHR30614:SF10">
    <property type="entry name" value="ARGININE ABC TRANSPORTER PERMEASE PROTEIN ARTM"/>
    <property type="match status" value="1"/>
</dbReference>
<dbReference type="SUPFAM" id="SSF161098">
    <property type="entry name" value="MetI-like"/>
    <property type="match status" value="1"/>
</dbReference>
<evidence type="ECO:0000256" key="1">
    <source>
        <dbReference type="ARBA" id="ARBA00004429"/>
    </source>
</evidence>
<reference evidence="11 12" key="1">
    <citation type="submission" date="2017-12" db="EMBL/GenBank/DDBJ databases">
        <title>Anaerobic carbon monoxide metabolism by Pleomorphomonas carboxyditropha sp. nov., a new mesophilic hydrogenogenic carboxidotroph.</title>
        <authorList>
            <person name="Esquivel-Elizondo S."/>
            <person name="Krajmalnik-Brown R."/>
        </authorList>
    </citation>
    <scope>NUCLEOTIDE SEQUENCE [LARGE SCALE GENOMIC DNA]</scope>
    <source>
        <strain evidence="11 12">R5-392</strain>
    </source>
</reference>
<dbReference type="NCBIfam" id="TIGR01726">
    <property type="entry name" value="HEQRo_perm_3TM"/>
    <property type="match status" value="1"/>
</dbReference>
<dbReference type="Proteomes" id="UP000233491">
    <property type="component" value="Unassembled WGS sequence"/>
</dbReference>
<evidence type="ECO:0000256" key="3">
    <source>
        <dbReference type="ARBA" id="ARBA00022448"/>
    </source>
</evidence>
<proteinExistence type="inferred from homology"/>
<evidence type="ECO:0000256" key="7">
    <source>
        <dbReference type="ARBA" id="ARBA00022989"/>
    </source>
</evidence>
<dbReference type="Pfam" id="PF00528">
    <property type="entry name" value="BPD_transp_1"/>
    <property type="match status" value="1"/>
</dbReference>
<feature type="transmembrane region" description="Helical" evidence="9">
    <location>
        <begin position="57"/>
        <end position="76"/>
    </location>
</feature>
<name>A0A1I4QNV3_9HYPH</name>
<dbReference type="GO" id="GO:0022857">
    <property type="term" value="F:transmembrane transporter activity"/>
    <property type="evidence" value="ECO:0007669"/>
    <property type="project" value="InterPro"/>
</dbReference>
<dbReference type="GO" id="GO:0043190">
    <property type="term" value="C:ATP-binding cassette (ABC) transporter complex"/>
    <property type="evidence" value="ECO:0007669"/>
    <property type="project" value="InterPro"/>
</dbReference>
<evidence type="ECO:0000313" key="12">
    <source>
        <dbReference type="Proteomes" id="UP000233491"/>
    </source>
</evidence>
<dbReference type="AlphaFoldDB" id="A0A1I4QNV3"/>
<keyword evidence="4" id="KW-1003">Cell membrane</keyword>
<evidence type="ECO:0000256" key="9">
    <source>
        <dbReference type="RuleBase" id="RU363032"/>
    </source>
</evidence>